<keyword evidence="1" id="KW-0378">Hydrolase</keyword>
<dbReference type="Gene3D" id="3.60.21.10">
    <property type="match status" value="1"/>
</dbReference>
<dbReference type="Pfam" id="PF00149">
    <property type="entry name" value="Metallophos"/>
    <property type="match status" value="1"/>
</dbReference>
<comment type="caution">
    <text evidence="5">The sequence shown here is derived from an EMBL/GenBank/DDBJ whole genome shotgun (WGS) entry which is preliminary data.</text>
</comment>
<reference evidence="5 6" key="1">
    <citation type="submission" date="2013-12" db="EMBL/GenBank/DDBJ databases">
        <title>The Genome Sequence of Candida albicans P78048.</title>
        <authorList>
            <consortium name="The Broad Institute Genome Sequencing Platform"/>
            <consortium name="The Broad Institute Genome Sequencing Center for Infectious Disease"/>
            <person name="Cuomo C."/>
            <person name="Bennett R."/>
            <person name="Hirakawa M."/>
            <person name="Noverr M."/>
            <person name="Mitchell A."/>
            <person name="Young S.K."/>
            <person name="Zeng Q."/>
            <person name="Gargeya S."/>
            <person name="Fitzgerald M."/>
            <person name="Abouelleil A."/>
            <person name="Alvarado L."/>
            <person name="Berlin A.M."/>
            <person name="Chapman S.B."/>
            <person name="Dewar J."/>
            <person name="Goldberg J."/>
            <person name="Griggs A."/>
            <person name="Gujja S."/>
            <person name="Hansen M."/>
            <person name="Howarth C."/>
            <person name="Imamovic A."/>
            <person name="Larimer J."/>
            <person name="McCowan C."/>
            <person name="Murphy C."/>
            <person name="Pearson M."/>
            <person name="Priest M."/>
            <person name="Roberts A."/>
            <person name="Saif S."/>
            <person name="Shea T."/>
            <person name="Sykes S."/>
            <person name="Wortman J."/>
            <person name="Nusbaum C."/>
            <person name="Birren B."/>
        </authorList>
    </citation>
    <scope>NUCLEOTIDE SEQUENCE [LARGE SCALE GENOMIC DNA]</scope>
    <source>
        <strain evidence="5 6">P78048</strain>
    </source>
</reference>
<sequence length="712" mass="82842">MQANFLLAFICFAAAAVIAQVVPNVEQLKAQSLQKRDEDLMEPVFKNLPSKDYDYIMYQLKQLQIAKGNVSKCDQCKNKMRFVKKLIDEKPEKAHLTTLMMYKDCVLSTTPYMYCTIGNFFVTTKAYTDKKFDQKFESGIDGYEVVDFLDNDFLDFLGRFNTSDEFDLEYYCHAQMGSCDLPDLEAVVDSFNIESWWPEKKPQHYSEPKYNKTNRERFNVLHMSDAHIQFTYEQGTEAKCSQLVCGLTKSFNKKLVEQNYNFTSAFAADNPNKSPKDFKFSFYPDAHYDGQKYVKGEYYDFPKSRGWNFNFQPATVFGAYLSDTPEILVNNSLIEMAKMHKDKNFEFALYNGDTAEHDLQSVTVDLVKSEEIRTFKTMRQYLNGIPVLPSMGNHDTAPYGLLAPLRLDYNNSYRWNNDEMVDVWIGNEWFKQSEKQTMKDHYAAFSYETERGLKVITLNSNTYYQSNTWRFLNASSDPDLFGGWKFLVDELIESEKKNQRVWISAHVPPNKDDVMPIDSLIFQKIVQRFAPYTIANLYYGHTHNDQKIVAYSDAKSPKPNQPITSAWVIQSLTPFGNHNPAFRYYEVEDESFNIMNSFNYYTKLNETYVNGGEEPVWEYEYSARAAYDPNNEWPVSAPLNATFWDKFAISKMKDPTNIKFNQMYTDYQYRFSPYTPNCTHPSGKNITTSCYVNNYCNAANLDIVSVEECMKK</sequence>
<evidence type="ECO:0000256" key="2">
    <source>
        <dbReference type="ARBA" id="ARBA00023180"/>
    </source>
</evidence>
<dbReference type="PANTHER" id="PTHR10340">
    <property type="entry name" value="SPHINGOMYELIN PHOSPHODIESTERASE"/>
    <property type="match status" value="1"/>
</dbReference>
<evidence type="ECO:0000256" key="3">
    <source>
        <dbReference type="SAM" id="SignalP"/>
    </source>
</evidence>
<name>A0AB34PRI8_CANAX</name>
<dbReference type="GO" id="GO:0008081">
    <property type="term" value="F:phosphoric diester hydrolase activity"/>
    <property type="evidence" value="ECO:0007669"/>
    <property type="project" value="TreeGrafter"/>
</dbReference>
<feature type="chain" id="PRO_5044199418" description="Calcineurin-like phosphoesterase domain-containing protein" evidence="3">
    <location>
        <begin position="20"/>
        <end position="712"/>
    </location>
</feature>
<evidence type="ECO:0000313" key="6">
    <source>
        <dbReference type="Proteomes" id="UP000030161"/>
    </source>
</evidence>
<gene>
    <name evidence="5" type="ORF">MG3_03365</name>
</gene>
<evidence type="ECO:0000259" key="4">
    <source>
        <dbReference type="Pfam" id="PF00149"/>
    </source>
</evidence>
<dbReference type="PANTHER" id="PTHR10340:SF27">
    <property type="entry name" value="ACL091CP"/>
    <property type="match status" value="1"/>
</dbReference>
<evidence type="ECO:0000256" key="1">
    <source>
        <dbReference type="ARBA" id="ARBA00022801"/>
    </source>
</evidence>
<dbReference type="AlphaFoldDB" id="A0AB34PRI8"/>
<protein>
    <recommendedName>
        <fullName evidence="4">Calcineurin-like phosphoesterase domain-containing protein</fullName>
    </recommendedName>
</protein>
<evidence type="ECO:0000313" key="5">
    <source>
        <dbReference type="EMBL" id="KGR09861.1"/>
    </source>
</evidence>
<dbReference type="Proteomes" id="UP000030161">
    <property type="component" value="Unassembled WGS sequence"/>
</dbReference>
<organism evidence="5 6">
    <name type="scientific">Candida albicans P78048</name>
    <dbReference type="NCBI Taxonomy" id="1094989"/>
    <lineage>
        <taxon>Eukaryota</taxon>
        <taxon>Fungi</taxon>
        <taxon>Dikarya</taxon>
        <taxon>Ascomycota</taxon>
        <taxon>Saccharomycotina</taxon>
        <taxon>Pichiomycetes</taxon>
        <taxon>Debaryomycetaceae</taxon>
        <taxon>Candida/Lodderomyces clade</taxon>
        <taxon>Candida</taxon>
    </lineage>
</organism>
<dbReference type="InterPro" id="IPR029052">
    <property type="entry name" value="Metallo-depent_PP-like"/>
</dbReference>
<dbReference type="InterPro" id="IPR004843">
    <property type="entry name" value="Calcineurin-like_PHP"/>
</dbReference>
<feature type="signal peptide" evidence="3">
    <location>
        <begin position="1"/>
        <end position="19"/>
    </location>
</feature>
<keyword evidence="2" id="KW-0325">Glycoprotein</keyword>
<dbReference type="SMR" id="A0AB34PRI8"/>
<proteinExistence type="predicted"/>
<accession>A0AB34PRI8</accession>
<keyword evidence="3" id="KW-0732">Signal</keyword>
<dbReference type="EMBL" id="AJIX01000024">
    <property type="protein sequence ID" value="KGR09861.1"/>
    <property type="molecule type" value="Genomic_DNA"/>
</dbReference>
<dbReference type="SUPFAM" id="SSF56300">
    <property type="entry name" value="Metallo-dependent phosphatases"/>
    <property type="match status" value="1"/>
</dbReference>
<feature type="domain" description="Calcineurin-like phosphoesterase" evidence="4">
    <location>
        <begin position="335"/>
        <end position="544"/>
    </location>
</feature>